<evidence type="ECO:0000256" key="12">
    <source>
        <dbReference type="ARBA" id="ARBA00033342"/>
    </source>
</evidence>
<keyword evidence="8 13" id="KW-1133">Transmembrane helix</keyword>
<protein>
    <recommendedName>
        <fullName evidence="3 13">Membrane protein insertase YidC</fullName>
    </recommendedName>
    <alternativeName>
        <fullName evidence="12 13">Foldase YidC</fullName>
    </alternativeName>
    <alternativeName>
        <fullName evidence="11 13">Membrane integrase YidC</fullName>
    </alternativeName>
    <alternativeName>
        <fullName evidence="13">Membrane protein YidC</fullName>
    </alternativeName>
</protein>
<feature type="transmembrane region" description="Helical" evidence="13">
    <location>
        <begin position="445"/>
        <end position="466"/>
    </location>
</feature>
<keyword evidence="10 13" id="KW-0143">Chaperone</keyword>
<dbReference type="GO" id="GO:0015031">
    <property type="term" value="P:protein transport"/>
    <property type="evidence" value="ECO:0007669"/>
    <property type="project" value="UniProtKB-KW"/>
</dbReference>
<comment type="similarity">
    <text evidence="2 13">Belongs to the OXA1/ALB3/YidC family. Type 1 subfamily.</text>
</comment>
<evidence type="ECO:0000256" key="7">
    <source>
        <dbReference type="ARBA" id="ARBA00022927"/>
    </source>
</evidence>
<dbReference type="InterPro" id="IPR019998">
    <property type="entry name" value="Membr_insert_YidC"/>
</dbReference>
<organism evidence="16 17">
    <name type="scientific">Geothermobacter hydrogeniphilus</name>
    <dbReference type="NCBI Taxonomy" id="1969733"/>
    <lineage>
        <taxon>Bacteria</taxon>
        <taxon>Pseudomonadati</taxon>
        <taxon>Thermodesulfobacteriota</taxon>
        <taxon>Desulfuromonadia</taxon>
        <taxon>Desulfuromonadales</taxon>
        <taxon>Geothermobacteraceae</taxon>
        <taxon>Geothermobacter</taxon>
    </lineage>
</organism>
<dbReference type="Pfam" id="PF02096">
    <property type="entry name" value="60KD_IMP"/>
    <property type="match status" value="1"/>
</dbReference>
<comment type="subunit">
    <text evidence="13">Interacts with the Sec translocase complex via SecD. Specifically interacts with transmembrane segments of nascent integral membrane proteins during membrane integration.</text>
</comment>
<proteinExistence type="inferred from homology"/>
<dbReference type="GO" id="GO:0032977">
    <property type="term" value="F:membrane insertase activity"/>
    <property type="evidence" value="ECO:0007669"/>
    <property type="project" value="InterPro"/>
</dbReference>
<feature type="transmembrane region" description="Helical" evidence="13">
    <location>
        <begin position="29"/>
        <end position="47"/>
    </location>
</feature>
<dbReference type="InterPro" id="IPR028055">
    <property type="entry name" value="YidC/Oxa/ALB_C"/>
</dbReference>
<dbReference type="NCBIfam" id="TIGR03592">
    <property type="entry name" value="yidC_oxa1_cterm"/>
    <property type="match status" value="1"/>
</dbReference>
<evidence type="ECO:0000256" key="9">
    <source>
        <dbReference type="ARBA" id="ARBA00023136"/>
    </source>
</evidence>
<evidence type="ECO:0000256" key="5">
    <source>
        <dbReference type="ARBA" id="ARBA00022475"/>
    </source>
</evidence>
<comment type="function">
    <text evidence="13">Required for the insertion and/or proper folding and/or complex formation of integral membrane proteins into the membrane. Involved in integration of membrane proteins that insert both dependently and independently of the Sec translocase complex, as well as at least some lipoproteins. Aids folding of multispanning membrane proteins.</text>
</comment>
<dbReference type="HAMAP" id="MF_01810">
    <property type="entry name" value="YidC_type1"/>
    <property type="match status" value="1"/>
</dbReference>
<evidence type="ECO:0000256" key="4">
    <source>
        <dbReference type="ARBA" id="ARBA00022448"/>
    </source>
</evidence>
<dbReference type="PRINTS" id="PR01900">
    <property type="entry name" value="YIDCPROTEIN"/>
</dbReference>
<evidence type="ECO:0000256" key="13">
    <source>
        <dbReference type="HAMAP-Rule" id="MF_01810"/>
    </source>
</evidence>
<dbReference type="PANTHER" id="PTHR12428:SF65">
    <property type="entry name" value="CYTOCHROME C OXIDASE ASSEMBLY PROTEIN COX18, MITOCHONDRIAL"/>
    <property type="match status" value="1"/>
</dbReference>
<dbReference type="Gene3D" id="2.70.98.90">
    <property type="match status" value="1"/>
</dbReference>
<comment type="caution">
    <text evidence="16">The sequence shown here is derived from an EMBL/GenBank/DDBJ whole genome shotgun (WGS) entry which is preliminary data.</text>
</comment>
<evidence type="ECO:0000256" key="11">
    <source>
        <dbReference type="ARBA" id="ARBA00033245"/>
    </source>
</evidence>
<evidence type="ECO:0000256" key="10">
    <source>
        <dbReference type="ARBA" id="ARBA00023186"/>
    </source>
</evidence>
<sequence>MWSLASRWLRSITLKRLFPGECSMENKNTIIAIVLMAVVWLGFTFFFKPSPPVVAPEVGQHQEAAPKVVEKKVTQQPVAAPVPTADLAPPVNEQLINVENDYLRLQISSSGARIKHVELKQYRVSADIDAAPVVLHPNGPLRTATLKTTGREGLSVPVDANFQLLSGEKNINLKPGQTADLVFRYVDQANGLQVDKVFHFNGDNYQFDMNYQVKNISNLNKSGVLQLSLIQPWDEKLHSSRYDFIGPVTYTGKDLETDKVKKLAEQIKSYQQPVWSGFETKYFISAAAPLGNSIEKVTVSKEGELIENTFSSTYFNIAPQATAQIGVNFYFGPRDSEILKQAGHQFDKAIDLGFFAVIASPLRYVLKFFYGFVGNYGVSIILLTVIIKLIFWPLTQKSYTSMKEMQKIQPEMAKIREKFKNDKERMNKEIMALYKDKRVNPLGGCLPMVIQIPVFFALYRVLMVDIALRHAPFVFWLQDLSAKDPYYITPVIMGVTMFIQQKMTPSTMDPKQAKMFMMMPVVFTFLFLNFPSGLVVYWLTNNLLTIGQQYMIHRKPS</sequence>
<evidence type="ECO:0000313" key="16">
    <source>
        <dbReference type="EMBL" id="PNU20394.1"/>
    </source>
</evidence>
<keyword evidence="4 13" id="KW-0813">Transport</keyword>
<name>A0A2K2HAQ9_9BACT</name>
<dbReference type="InterPro" id="IPR038221">
    <property type="entry name" value="YidC_periplasmic_sf"/>
</dbReference>
<keyword evidence="5 13" id="KW-1003">Cell membrane</keyword>
<dbReference type="PANTHER" id="PTHR12428">
    <property type="entry name" value="OXA1"/>
    <property type="match status" value="1"/>
</dbReference>
<dbReference type="GO" id="GO:0005886">
    <property type="term" value="C:plasma membrane"/>
    <property type="evidence" value="ECO:0007669"/>
    <property type="project" value="UniProtKB-SubCell"/>
</dbReference>
<evidence type="ECO:0000259" key="15">
    <source>
        <dbReference type="Pfam" id="PF14849"/>
    </source>
</evidence>
<evidence type="ECO:0000256" key="8">
    <source>
        <dbReference type="ARBA" id="ARBA00022989"/>
    </source>
</evidence>
<dbReference type="PRINTS" id="PR00701">
    <property type="entry name" value="60KDINNERMP"/>
</dbReference>
<accession>A0A2K2HAQ9</accession>
<dbReference type="GO" id="GO:0051205">
    <property type="term" value="P:protein insertion into membrane"/>
    <property type="evidence" value="ECO:0007669"/>
    <property type="project" value="TreeGrafter"/>
</dbReference>
<feature type="domain" description="Membrane insertase YidC N-terminal" evidence="15">
    <location>
        <begin position="96"/>
        <end position="363"/>
    </location>
</feature>
<dbReference type="Proteomes" id="UP000236340">
    <property type="component" value="Unassembled WGS sequence"/>
</dbReference>
<dbReference type="CDD" id="cd20070">
    <property type="entry name" value="5TM_YidC_Alb3"/>
    <property type="match status" value="1"/>
</dbReference>
<reference evidence="16 17" key="1">
    <citation type="journal article" date="2018" name="Genome Announc.">
        <title>Genome Sequence of Geothermobacter sp. HR-1 Iron Reducer from the Loihi Seamount.</title>
        <authorList>
            <person name="Smith H."/>
            <person name="Abuyen K."/>
            <person name="Tremblay J."/>
            <person name="Savalia P."/>
            <person name="Perez-Rodriguez I."/>
            <person name="Emerson D."/>
            <person name="Tully B."/>
            <person name="Amend J."/>
        </authorList>
    </citation>
    <scope>NUCLEOTIDE SEQUENCE [LARGE SCALE GENOMIC DNA]</scope>
    <source>
        <strain evidence="16 17">HR-1</strain>
    </source>
</reference>
<dbReference type="AlphaFoldDB" id="A0A2K2HAQ9"/>
<feature type="domain" description="Membrane insertase YidC/Oxa/ALB C-terminal" evidence="14">
    <location>
        <begin position="376"/>
        <end position="554"/>
    </location>
</feature>
<feature type="transmembrane region" description="Helical" evidence="13">
    <location>
        <begin position="515"/>
        <end position="539"/>
    </location>
</feature>
<evidence type="ECO:0000256" key="3">
    <source>
        <dbReference type="ARBA" id="ARBA00015325"/>
    </source>
</evidence>
<dbReference type="NCBIfam" id="TIGR03593">
    <property type="entry name" value="yidC_nterm"/>
    <property type="match status" value="1"/>
</dbReference>
<dbReference type="Pfam" id="PF14849">
    <property type="entry name" value="YidC_periplas"/>
    <property type="match status" value="1"/>
</dbReference>
<dbReference type="EMBL" id="PPFX01000013">
    <property type="protein sequence ID" value="PNU20394.1"/>
    <property type="molecule type" value="Genomic_DNA"/>
</dbReference>
<dbReference type="CDD" id="cd19961">
    <property type="entry name" value="EcYidC-like_peri"/>
    <property type="match status" value="1"/>
</dbReference>
<gene>
    <name evidence="13" type="primary">yidC</name>
    <name evidence="16" type="ORF">C2E25_07465</name>
</gene>
<dbReference type="InterPro" id="IPR047196">
    <property type="entry name" value="YidC_ALB_C"/>
</dbReference>
<evidence type="ECO:0000256" key="6">
    <source>
        <dbReference type="ARBA" id="ARBA00022692"/>
    </source>
</evidence>
<comment type="subcellular location">
    <subcellularLocation>
        <location evidence="1">Cell inner membrane</location>
        <topology evidence="1">Multi-pass membrane protein</topology>
    </subcellularLocation>
    <subcellularLocation>
        <location evidence="13">Cell membrane</location>
        <topology evidence="13">Multi-pass membrane protein</topology>
    </subcellularLocation>
</comment>
<keyword evidence="6 13" id="KW-0812">Transmembrane</keyword>
<evidence type="ECO:0000256" key="1">
    <source>
        <dbReference type="ARBA" id="ARBA00004429"/>
    </source>
</evidence>
<keyword evidence="9 13" id="KW-0472">Membrane</keyword>
<evidence type="ECO:0000313" key="17">
    <source>
        <dbReference type="Proteomes" id="UP000236340"/>
    </source>
</evidence>
<dbReference type="InterPro" id="IPR001708">
    <property type="entry name" value="YidC/ALB3/OXA1/COX18"/>
</dbReference>
<evidence type="ECO:0000259" key="14">
    <source>
        <dbReference type="Pfam" id="PF02096"/>
    </source>
</evidence>
<dbReference type="InterPro" id="IPR028053">
    <property type="entry name" value="Membr_insert_YidC_N"/>
</dbReference>
<feature type="transmembrane region" description="Helical" evidence="13">
    <location>
        <begin position="376"/>
        <end position="395"/>
    </location>
</feature>
<evidence type="ECO:0000256" key="2">
    <source>
        <dbReference type="ARBA" id="ARBA00010527"/>
    </source>
</evidence>
<keyword evidence="7 13" id="KW-0653">Protein transport</keyword>